<reference evidence="2" key="1">
    <citation type="submission" date="2021-03" db="EMBL/GenBank/DDBJ databases">
        <title>Draft genome sequence of rust myrtle Austropuccinia psidii MF-1, a brazilian biotype.</title>
        <authorList>
            <person name="Quecine M.C."/>
            <person name="Pachon D.M.R."/>
            <person name="Bonatelli M.L."/>
            <person name="Correr F.H."/>
            <person name="Franceschini L.M."/>
            <person name="Leite T.F."/>
            <person name="Margarido G.R.A."/>
            <person name="Almeida C.A."/>
            <person name="Ferrarezi J.A."/>
            <person name="Labate C.A."/>
        </authorList>
    </citation>
    <scope>NUCLEOTIDE SEQUENCE</scope>
    <source>
        <strain evidence="2">MF-1</strain>
    </source>
</reference>
<gene>
    <name evidence="2" type="ORF">O181_045195</name>
</gene>
<dbReference type="EMBL" id="AVOT02018528">
    <property type="protein sequence ID" value="MBW0505480.1"/>
    <property type="molecule type" value="Genomic_DNA"/>
</dbReference>
<protein>
    <submittedName>
        <fullName evidence="2">Uncharacterized protein</fullName>
    </submittedName>
</protein>
<sequence length="342" mass="39498">MSPVHLRNVGIPRNQPEDRQGLFRTRRLGHLGHSGGWQETEGNHNHSAIHLPAQQKHQTRGLEGYVSSSSASPTAQRSCPRKHGQQQVQPRITLGRARRKFTEGMYQRDILHRSYGSQKTGIPSSFTPFRQKISDQESPFFTISGGFQEKSRIQGQEKDLFQQKKERFRPNDPEAVGLEERSTQEPEIVVNTSRISIPNNRNITPTQNEHSVFTPESNLNSAALWLQMSQYAEKTQKQFAELQESHLRMEKITASMDKIVKSFQESHSKLRNASEEANKRLKPVFEKQNHCKRDRDCLDKDLNKLFNVYQNMKPQPQGHFLDNPYHQDIKPDALLENKERSQ</sequence>
<evidence type="ECO:0000256" key="1">
    <source>
        <dbReference type="SAM" id="MobiDB-lite"/>
    </source>
</evidence>
<name>A0A9Q3HKY8_9BASI</name>
<evidence type="ECO:0000313" key="3">
    <source>
        <dbReference type="Proteomes" id="UP000765509"/>
    </source>
</evidence>
<feature type="region of interest" description="Disordered" evidence="1">
    <location>
        <begin position="56"/>
        <end position="89"/>
    </location>
</feature>
<feature type="region of interest" description="Disordered" evidence="1">
    <location>
        <begin position="1"/>
        <end position="20"/>
    </location>
</feature>
<comment type="caution">
    <text evidence="2">The sequence shown here is derived from an EMBL/GenBank/DDBJ whole genome shotgun (WGS) entry which is preliminary data.</text>
</comment>
<keyword evidence="3" id="KW-1185">Reference proteome</keyword>
<dbReference type="Proteomes" id="UP000765509">
    <property type="component" value="Unassembled WGS sequence"/>
</dbReference>
<organism evidence="2 3">
    <name type="scientific">Austropuccinia psidii MF-1</name>
    <dbReference type="NCBI Taxonomy" id="1389203"/>
    <lineage>
        <taxon>Eukaryota</taxon>
        <taxon>Fungi</taxon>
        <taxon>Dikarya</taxon>
        <taxon>Basidiomycota</taxon>
        <taxon>Pucciniomycotina</taxon>
        <taxon>Pucciniomycetes</taxon>
        <taxon>Pucciniales</taxon>
        <taxon>Sphaerophragmiaceae</taxon>
        <taxon>Austropuccinia</taxon>
    </lineage>
</organism>
<dbReference type="AlphaFoldDB" id="A0A9Q3HKY8"/>
<accession>A0A9Q3HKY8</accession>
<proteinExistence type="predicted"/>
<evidence type="ECO:0000313" key="2">
    <source>
        <dbReference type="EMBL" id="MBW0505480.1"/>
    </source>
</evidence>